<dbReference type="GO" id="GO:0080132">
    <property type="term" value="F:fatty acid 2-hydroxylase activity"/>
    <property type="evidence" value="ECO:0007669"/>
    <property type="project" value="InterPro"/>
</dbReference>
<dbReference type="Proteomes" id="UP000682733">
    <property type="component" value="Unassembled WGS sequence"/>
</dbReference>
<dbReference type="PANTHER" id="PTHR12863">
    <property type="entry name" value="FATTY ACID HYDROXYLASE"/>
    <property type="match status" value="1"/>
</dbReference>
<evidence type="ECO:0000256" key="5">
    <source>
        <dbReference type="ARBA" id="ARBA00022723"/>
    </source>
</evidence>
<keyword evidence="5" id="KW-0479">Metal-binding</keyword>
<evidence type="ECO:0000313" key="17">
    <source>
        <dbReference type="Proteomes" id="UP000677228"/>
    </source>
</evidence>
<evidence type="ECO:0000256" key="7">
    <source>
        <dbReference type="ARBA" id="ARBA00022832"/>
    </source>
</evidence>
<comment type="caution">
    <text evidence="15">The sequence shown here is derived from an EMBL/GenBank/DDBJ whole genome shotgun (WGS) entry which is preliminary data.</text>
</comment>
<dbReference type="GO" id="GO:0005506">
    <property type="term" value="F:iron ion binding"/>
    <property type="evidence" value="ECO:0007669"/>
    <property type="project" value="InterPro"/>
</dbReference>
<keyword evidence="12" id="KW-0472">Membrane</keyword>
<dbReference type="AlphaFoldDB" id="A0A8S2CVB6"/>
<dbReference type="GO" id="GO:0005789">
    <property type="term" value="C:endoplasmic reticulum membrane"/>
    <property type="evidence" value="ECO:0007669"/>
    <property type="project" value="UniProtKB-SubCell"/>
</dbReference>
<dbReference type="EMBL" id="CAJOBA010000726">
    <property type="protein sequence ID" value="CAF3552443.1"/>
    <property type="molecule type" value="Genomic_DNA"/>
</dbReference>
<evidence type="ECO:0000256" key="13">
    <source>
        <dbReference type="ARBA" id="ARBA00023160"/>
    </source>
</evidence>
<dbReference type="EMBL" id="CAJNOK010000726">
    <property type="protein sequence ID" value="CAF0771579.1"/>
    <property type="molecule type" value="Genomic_DNA"/>
</dbReference>
<dbReference type="InterPro" id="IPR006694">
    <property type="entry name" value="Fatty_acid_hydroxylase"/>
</dbReference>
<evidence type="ECO:0000256" key="10">
    <source>
        <dbReference type="ARBA" id="ARBA00023002"/>
    </source>
</evidence>
<keyword evidence="9" id="KW-1133">Transmembrane helix</keyword>
<proteinExistence type="predicted"/>
<protein>
    <recommendedName>
        <fullName evidence="14">Fatty acid hydroxylase domain-containing protein</fullName>
    </recommendedName>
</protein>
<dbReference type="GO" id="GO:0006633">
    <property type="term" value="P:fatty acid biosynthetic process"/>
    <property type="evidence" value="ECO:0007669"/>
    <property type="project" value="UniProtKB-KW"/>
</dbReference>
<evidence type="ECO:0000256" key="3">
    <source>
        <dbReference type="ARBA" id="ARBA00022516"/>
    </source>
</evidence>
<keyword evidence="3" id="KW-0444">Lipid biosynthesis</keyword>
<keyword evidence="7" id="KW-0276">Fatty acid metabolism</keyword>
<organism evidence="15 17">
    <name type="scientific">Didymodactylos carnosus</name>
    <dbReference type="NCBI Taxonomy" id="1234261"/>
    <lineage>
        <taxon>Eukaryota</taxon>
        <taxon>Metazoa</taxon>
        <taxon>Spiralia</taxon>
        <taxon>Gnathifera</taxon>
        <taxon>Rotifera</taxon>
        <taxon>Eurotatoria</taxon>
        <taxon>Bdelloidea</taxon>
        <taxon>Philodinida</taxon>
        <taxon>Philodinidae</taxon>
        <taxon>Didymodactylos</taxon>
    </lineage>
</organism>
<dbReference type="InterPro" id="IPR014430">
    <property type="entry name" value="Scs7"/>
</dbReference>
<keyword evidence="13" id="KW-0275">Fatty acid biosynthesis</keyword>
<feature type="domain" description="Fatty acid hydroxylase" evidence="14">
    <location>
        <begin position="74"/>
        <end position="209"/>
    </location>
</feature>
<dbReference type="Pfam" id="PF04116">
    <property type="entry name" value="FA_hydroxylase"/>
    <property type="match status" value="1"/>
</dbReference>
<comment type="subcellular location">
    <subcellularLocation>
        <location evidence="2">Endoplasmic reticulum membrane</location>
        <topology evidence="2">Multi-pass membrane protein</topology>
    </subcellularLocation>
</comment>
<evidence type="ECO:0000256" key="6">
    <source>
        <dbReference type="ARBA" id="ARBA00022824"/>
    </source>
</evidence>
<evidence type="ECO:0000256" key="11">
    <source>
        <dbReference type="ARBA" id="ARBA00023098"/>
    </source>
</evidence>
<evidence type="ECO:0000256" key="8">
    <source>
        <dbReference type="ARBA" id="ARBA00022833"/>
    </source>
</evidence>
<keyword evidence="8" id="KW-0862">Zinc</keyword>
<keyword evidence="11" id="KW-0443">Lipid metabolism</keyword>
<evidence type="ECO:0000256" key="2">
    <source>
        <dbReference type="ARBA" id="ARBA00004477"/>
    </source>
</evidence>
<evidence type="ECO:0000313" key="16">
    <source>
        <dbReference type="EMBL" id="CAF3552443.1"/>
    </source>
</evidence>
<evidence type="ECO:0000256" key="12">
    <source>
        <dbReference type="ARBA" id="ARBA00023136"/>
    </source>
</evidence>
<evidence type="ECO:0000256" key="4">
    <source>
        <dbReference type="ARBA" id="ARBA00022692"/>
    </source>
</evidence>
<evidence type="ECO:0000313" key="15">
    <source>
        <dbReference type="EMBL" id="CAF0771579.1"/>
    </source>
</evidence>
<gene>
    <name evidence="15" type="ORF">OVA965_LOCUS3113</name>
    <name evidence="16" type="ORF">TMI583_LOCUS3112</name>
</gene>
<dbReference type="Proteomes" id="UP000677228">
    <property type="component" value="Unassembled WGS sequence"/>
</dbReference>
<keyword evidence="10" id="KW-0560">Oxidoreductase</keyword>
<keyword evidence="6" id="KW-0256">Endoplasmic reticulum</keyword>
<evidence type="ECO:0000259" key="14">
    <source>
        <dbReference type="Pfam" id="PF04116"/>
    </source>
</evidence>
<keyword evidence="4" id="KW-0812">Transmembrane</keyword>
<evidence type="ECO:0000256" key="1">
    <source>
        <dbReference type="ARBA" id="ARBA00001947"/>
    </source>
</evidence>
<sequence length="215" mass="25104">MSPPVPRVDPVTGEKYYTSEDAMNLLPKDYEEWIYSNKTEHVDEVRLYASKFWNIVLTKSPPFLPLTRFYCACIGLVLWFPCEYLFHRFLFHLPVTGRNSQKFHLFLHGIHHLAPKDLWHVFSPVHELGVQALAVGLFFWLIGLPDPVATMSGLLLNYMRYGSIHYCIHAYTPKQLSKIPFIGNYLKQCAIHHRTHHFVYPKKHFTISFVSSLVD</sequence>
<dbReference type="PANTHER" id="PTHR12863:SF1">
    <property type="entry name" value="FATTY ACID 2-HYDROXYLASE"/>
    <property type="match status" value="1"/>
</dbReference>
<accession>A0A8S2CVB6</accession>
<comment type="cofactor">
    <cofactor evidence="1">
        <name>Zn(2+)</name>
        <dbReference type="ChEBI" id="CHEBI:29105"/>
    </cofactor>
</comment>
<evidence type="ECO:0000256" key="9">
    <source>
        <dbReference type="ARBA" id="ARBA00022989"/>
    </source>
</evidence>
<reference evidence="15" key="1">
    <citation type="submission" date="2021-02" db="EMBL/GenBank/DDBJ databases">
        <authorList>
            <person name="Nowell W R."/>
        </authorList>
    </citation>
    <scope>NUCLEOTIDE SEQUENCE</scope>
</reference>
<name>A0A8S2CVB6_9BILA</name>